<dbReference type="InterPro" id="IPR037069">
    <property type="entry name" value="AcylCoA_DH/ox_N_sf"/>
</dbReference>
<protein>
    <submittedName>
        <fullName evidence="3">Acyl-CoA dehydrogenase family protein</fullName>
        <ecNumber evidence="3">1.-.-.-</ecNumber>
    </submittedName>
</protein>
<name>A0ABV4UQ25_9MICC</name>
<comment type="caution">
    <text evidence="3">The sequence shown here is derived from an EMBL/GenBank/DDBJ whole genome shotgun (WGS) entry which is preliminary data.</text>
</comment>
<keyword evidence="4" id="KW-1185">Reference proteome</keyword>
<evidence type="ECO:0000313" key="3">
    <source>
        <dbReference type="EMBL" id="MFB0834218.1"/>
    </source>
</evidence>
<dbReference type="EMBL" id="JBHDLJ010000004">
    <property type="protein sequence ID" value="MFB0834218.1"/>
    <property type="molecule type" value="Genomic_DNA"/>
</dbReference>
<dbReference type="PANTHER" id="PTHR43884">
    <property type="entry name" value="ACYL-COA DEHYDROGENASE"/>
    <property type="match status" value="1"/>
</dbReference>
<dbReference type="InterPro" id="IPR036250">
    <property type="entry name" value="AcylCo_DH-like_C"/>
</dbReference>
<dbReference type="Gene3D" id="1.10.540.10">
    <property type="entry name" value="Acyl-CoA dehydrogenase/oxidase, N-terminal domain"/>
    <property type="match status" value="1"/>
</dbReference>
<dbReference type="SUPFAM" id="SSF47203">
    <property type="entry name" value="Acyl-CoA dehydrogenase C-terminal domain-like"/>
    <property type="match status" value="1"/>
</dbReference>
<dbReference type="EC" id="1.-.-.-" evidence="3"/>
<gene>
    <name evidence="3" type="ORF">ACETWP_06420</name>
</gene>
<dbReference type="Proteomes" id="UP001575652">
    <property type="component" value="Unassembled WGS sequence"/>
</dbReference>
<accession>A0ABV4UQ25</accession>
<keyword evidence="1 3" id="KW-0560">Oxidoreductase</keyword>
<dbReference type="Gene3D" id="1.20.140.10">
    <property type="entry name" value="Butyryl-CoA Dehydrogenase, subunit A, domain 3"/>
    <property type="match status" value="1"/>
</dbReference>
<dbReference type="InterPro" id="IPR013107">
    <property type="entry name" value="Acyl-CoA_DH_C"/>
</dbReference>
<reference evidence="3 4" key="1">
    <citation type="submission" date="2024-09" db="EMBL/GenBank/DDBJ databases">
        <authorList>
            <person name="Salinas-Garcia M.A."/>
            <person name="Prieme A."/>
        </authorList>
    </citation>
    <scope>NUCLEOTIDE SEQUENCE [LARGE SCALE GENOMIC DNA]</scope>
    <source>
        <strain evidence="3 4">DSM 21081</strain>
    </source>
</reference>
<evidence type="ECO:0000313" key="4">
    <source>
        <dbReference type="Proteomes" id="UP001575652"/>
    </source>
</evidence>
<evidence type="ECO:0000259" key="2">
    <source>
        <dbReference type="Pfam" id="PF08028"/>
    </source>
</evidence>
<organism evidence="3 4">
    <name type="scientific">Arthrobacter halodurans</name>
    <dbReference type="NCBI Taxonomy" id="516699"/>
    <lineage>
        <taxon>Bacteria</taxon>
        <taxon>Bacillati</taxon>
        <taxon>Actinomycetota</taxon>
        <taxon>Actinomycetes</taxon>
        <taxon>Micrococcales</taxon>
        <taxon>Micrococcaceae</taxon>
        <taxon>Arthrobacter</taxon>
    </lineage>
</organism>
<dbReference type="Gene3D" id="2.40.110.10">
    <property type="entry name" value="Butyryl-CoA Dehydrogenase, subunit A, domain 2"/>
    <property type="match status" value="1"/>
</dbReference>
<proteinExistence type="predicted"/>
<dbReference type="GO" id="GO:0016491">
    <property type="term" value="F:oxidoreductase activity"/>
    <property type="evidence" value="ECO:0007669"/>
    <property type="project" value="UniProtKB-KW"/>
</dbReference>
<dbReference type="SUPFAM" id="SSF56645">
    <property type="entry name" value="Acyl-CoA dehydrogenase NM domain-like"/>
    <property type="match status" value="1"/>
</dbReference>
<feature type="domain" description="Acyl-CoA dehydrogenase C-terminal" evidence="2">
    <location>
        <begin position="241"/>
        <end position="363"/>
    </location>
</feature>
<dbReference type="InterPro" id="IPR009100">
    <property type="entry name" value="AcylCoA_DH/oxidase_NM_dom_sf"/>
</dbReference>
<dbReference type="PIRSF" id="PIRSF016578">
    <property type="entry name" value="HsaA"/>
    <property type="match status" value="1"/>
</dbReference>
<dbReference type="InterPro" id="IPR046373">
    <property type="entry name" value="Acyl-CoA_Oxase/DH_mid-dom_sf"/>
</dbReference>
<evidence type="ECO:0000256" key="1">
    <source>
        <dbReference type="ARBA" id="ARBA00023002"/>
    </source>
</evidence>
<sequence>MTGPEDLLTPDLLGRVRARAAGYDASNSFCVEDFEELRAAGYLKAMLPPELGGFDWGMERTTAAQRLLAAHAPATALAVNMHLVWTGVARLLAARGDHRLNAVLEWVADGEVMAFGVSEAGNDSVLFDSTTVAARAADGSYAFTGTKVFTSLAPVWTKLGVFGRSAEDGGDMLVHGFLDRAAPGIEVLSNWDTLGMRATQSHSTRLTAARVPAEHVHTASPVGPSADPLVFGIFASFLTLTASVYVGLAERGMELAASIPGTRHSLRGGGRTYAQDPDIRWQVADAGLAVLGLDPQLRLAARDLDDLVDHGDSWFPRLVALRTHAGDAARRSVNLALQVSGGGQYFRGTELERLYRDALASLYHPSDAESAHATVAQWLLGPPERSGPAESPGPTEH</sequence>
<dbReference type="PANTHER" id="PTHR43884:SF25">
    <property type="entry name" value="ACYL-COA DEHYDROGENASE YDBM-RELATED"/>
    <property type="match status" value="1"/>
</dbReference>
<dbReference type="Pfam" id="PF08028">
    <property type="entry name" value="Acyl-CoA_dh_2"/>
    <property type="match status" value="1"/>
</dbReference>
<dbReference type="RefSeq" id="WP_373971390.1">
    <property type="nucleotide sequence ID" value="NZ_JBHDLJ010000004.1"/>
</dbReference>